<dbReference type="InterPro" id="IPR011990">
    <property type="entry name" value="TPR-like_helical_dom_sf"/>
</dbReference>
<dbReference type="SMART" id="SM00028">
    <property type="entry name" value="TPR"/>
    <property type="match status" value="1"/>
</dbReference>
<reference evidence="3 4" key="1">
    <citation type="submission" date="2018-10" db="EMBL/GenBank/DDBJ databases">
        <title>Genomic Encyclopedia of Type Strains, Phase IV (KMG-IV): sequencing the most valuable type-strain genomes for metagenomic binning, comparative biology and taxonomic classification.</title>
        <authorList>
            <person name="Goeker M."/>
        </authorList>
    </citation>
    <scope>NUCLEOTIDE SEQUENCE [LARGE SCALE GENOMIC DNA]</scope>
    <source>
        <strain evidence="3 4">DSM 12769</strain>
    </source>
</reference>
<dbReference type="PROSITE" id="PS51257">
    <property type="entry name" value="PROKAR_LIPOPROTEIN"/>
    <property type="match status" value="1"/>
</dbReference>
<keyword evidence="4" id="KW-1185">Reference proteome</keyword>
<dbReference type="PROSITE" id="PS50005">
    <property type="entry name" value="TPR"/>
    <property type="match status" value="1"/>
</dbReference>
<evidence type="ECO:0000313" key="3">
    <source>
        <dbReference type="EMBL" id="RLK50412.1"/>
    </source>
</evidence>
<dbReference type="EMBL" id="RCDA01000001">
    <property type="protein sequence ID" value="RLK50412.1"/>
    <property type="molecule type" value="Genomic_DNA"/>
</dbReference>
<dbReference type="InterPro" id="IPR019734">
    <property type="entry name" value="TPR_rpt"/>
</dbReference>
<keyword evidence="1" id="KW-0802">TPR repeat</keyword>
<evidence type="ECO:0000256" key="2">
    <source>
        <dbReference type="SAM" id="SignalP"/>
    </source>
</evidence>
<dbReference type="AlphaFoldDB" id="A0A498C4C6"/>
<comment type="caution">
    <text evidence="3">The sequence shown here is derived from an EMBL/GenBank/DDBJ whole genome shotgun (WGS) entry which is preliminary data.</text>
</comment>
<dbReference type="Gene3D" id="1.25.40.10">
    <property type="entry name" value="Tetratricopeptide repeat domain"/>
    <property type="match status" value="1"/>
</dbReference>
<feature type="chain" id="PRO_5019864653" evidence="2">
    <location>
        <begin position="26"/>
        <end position="136"/>
    </location>
</feature>
<evidence type="ECO:0000256" key="1">
    <source>
        <dbReference type="PROSITE-ProRule" id="PRU00339"/>
    </source>
</evidence>
<sequence length="136" mass="14671">MIKHWRGLRSVLCALGVAVALSGCAMTTPTDRVTAPSGHSGAVPDAADEAPFWYRLGNHRVHRGDWEAARMAYEQALVADPKHYRARHNLGLVHARLSAQALEKAAAAGDTRAPDPGPLLRALYQPWLEASESPDG</sequence>
<organism evidence="3 4">
    <name type="scientific">Alkalispirillum mobile</name>
    <dbReference type="NCBI Taxonomy" id="85925"/>
    <lineage>
        <taxon>Bacteria</taxon>
        <taxon>Pseudomonadati</taxon>
        <taxon>Pseudomonadota</taxon>
        <taxon>Gammaproteobacteria</taxon>
        <taxon>Chromatiales</taxon>
        <taxon>Ectothiorhodospiraceae</taxon>
        <taxon>Alkalispirillum</taxon>
    </lineage>
</organism>
<dbReference type="Pfam" id="PF13414">
    <property type="entry name" value="TPR_11"/>
    <property type="match status" value="1"/>
</dbReference>
<proteinExistence type="predicted"/>
<feature type="repeat" description="TPR" evidence="1">
    <location>
        <begin position="50"/>
        <end position="83"/>
    </location>
</feature>
<protein>
    <submittedName>
        <fullName evidence="3">TPR repeat protein</fullName>
    </submittedName>
</protein>
<name>A0A498C4C6_9GAMM</name>
<keyword evidence="2" id="KW-0732">Signal</keyword>
<feature type="signal peptide" evidence="2">
    <location>
        <begin position="1"/>
        <end position="25"/>
    </location>
</feature>
<dbReference type="Proteomes" id="UP000275461">
    <property type="component" value="Unassembled WGS sequence"/>
</dbReference>
<accession>A0A498C4C6</accession>
<dbReference type="SUPFAM" id="SSF48452">
    <property type="entry name" value="TPR-like"/>
    <property type="match status" value="1"/>
</dbReference>
<gene>
    <name evidence="3" type="ORF">DFR31_0308</name>
</gene>
<evidence type="ECO:0000313" key="4">
    <source>
        <dbReference type="Proteomes" id="UP000275461"/>
    </source>
</evidence>